<keyword evidence="3" id="KW-1185">Reference proteome</keyword>
<dbReference type="EMBL" id="FUZA01000002">
    <property type="protein sequence ID" value="SKB70555.1"/>
    <property type="molecule type" value="Genomic_DNA"/>
</dbReference>
<evidence type="ECO:0000259" key="1">
    <source>
        <dbReference type="PROSITE" id="PS51671"/>
    </source>
</evidence>
<dbReference type="PROSITE" id="PS51671">
    <property type="entry name" value="ACT"/>
    <property type="match status" value="1"/>
</dbReference>
<dbReference type="InterPro" id="IPR045865">
    <property type="entry name" value="ACT-like_dom_sf"/>
</dbReference>
<dbReference type="Pfam" id="PF13710">
    <property type="entry name" value="ACT_5"/>
    <property type="match status" value="1"/>
</dbReference>
<dbReference type="InterPro" id="IPR002912">
    <property type="entry name" value="ACT_dom"/>
</dbReference>
<organism evidence="2 3">
    <name type="scientific">Dyadobacter psychrophilus</name>
    <dbReference type="NCBI Taxonomy" id="651661"/>
    <lineage>
        <taxon>Bacteria</taxon>
        <taxon>Pseudomonadati</taxon>
        <taxon>Bacteroidota</taxon>
        <taxon>Cytophagia</taxon>
        <taxon>Cytophagales</taxon>
        <taxon>Spirosomataceae</taxon>
        <taxon>Dyadobacter</taxon>
    </lineage>
</organism>
<name>A0A1T5DFS8_9BACT</name>
<sequence>MENQFAVSSRISVYASDTNNVLSRILQVFGKSRFEVTYMQVFNTQDADLKLIIVEASFPKEMMALILERIEKIIEVHRAFAHQDEAENPLVVRNR</sequence>
<dbReference type="Gene3D" id="3.30.70.260">
    <property type="match status" value="1"/>
</dbReference>
<accession>A0A1T5DFS8</accession>
<reference evidence="3" key="1">
    <citation type="submission" date="2017-02" db="EMBL/GenBank/DDBJ databases">
        <authorList>
            <person name="Varghese N."/>
            <person name="Submissions S."/>
        </authorList>
    </citation>
    <scope>NUCLEOTIDE SEQUENCE [LARGE SCALE GENOMIC DNA]</scope>
    <source>
        <strain evidence="3">DSM 22270</strain>
    </source>
</reference>
<dbReference type="OrthoDB" id="1523722at2"/>
<proteinExistence type="predicted"/>
<gene>
    <name evidence="2" type="ORF">SAMN05660293_01588</name>
</gene>
<dbReference type="SUPFAM" id="SSF55021">
    <property type="entry name" value="ACT-like"/>
    <property type="match status" value="1"/>
</dbReference>
<dbReference type="RefSeq" id="WP_082214160.1">
    <property type="nucleotide sequence ID" value="NZ_FUZA01000002.1"/>
</dbReference>
<feature type="domain" description="ACT" evidence="1">
    <location>
        <begin position="10"/>
        <end position="84"/>
    </location>
</feature>
<dbReference type="STRING" id="651661.SAMN05660293_01588"/>
<dbReference type="AlphaFoldDB" id="A0A1T5DFS8"/>
<protein>
    <submittedName>
        <fullName evidence="2">ACT domain-containing protein</fullName>
    </submittedName>
</protein>
<dbReference type="Proteomes" id="UP000190897">
    <property type="component" value="Unassembled WGS sequence"/>
</dbReference>
<evidence type="ECO:0000313" key="3">
    <source>
        <dbReference type="Proteomes" id="UP000190897"/>
    </source>
</evidence>
<evidence type="ECO:0000313" key="2">
    <source>
        <dbReference type="EMBL" id="SKB70555.1"/>
    </source>
</evidence>